<evidence type="ECO:0000256" key="2">
    <source>
        <dbReference type="ARBA" id="ARBA00022801"/>
    </source>
</evidence>
<sequence length="202" mass="22074">MSGTPVRRLLICSLGNPGPTYLNTRHSAGHFILTRLSSHLHSRPLPLVEDRSYRGPVALDHTYTLFHTPTLMNISGPAVSHAWKTFSASLDPQEKQQALLVLLHDELEKEVCEVKLKMGGNSGGQKGLGSVINSMGGKGFARIGIGIGRPESKESEVVAEYVLGKLTRIEKELLEEVSLEKVARLVRMLAEEKSVPKTGQTL</sequence>
<dbReference type="Proteomes" id="UP000267821">
    <property type="component" value="Unassembled WGS sequence"/>
</dbReference>
<dbReference type="PANTHER" id="PTHR17224">
    <property type="entry name" value="PEPTIDYL-TRNA HYDROLASE"/>
    <property type="match status" value="1"/>
</dbReference>
<keyword evidence="2 4" id="KW-0378">Hydrolase</keyword>
<evidence type="ECO:0000256" key="1">
    <source>
        <dbReference type="ARBA" id="ARBA00022555"/>
    </source>
</evidence>
<evidence type="ECO:0000313" key="5">
    <source>
        <dbReference type="Proteomes" id="UP000267821"/>
    </source>
</evidence>
<dbReference type="GO" id="GO:0004045">
    <property type="term" value="F:peptidyl-tRNA hydrolase activity"/>
    <property type="evidence" value="ECO:0007669"/>
    <property type="project" value="InterPro"/>
</dbReference>
<reference evidence="4 5" key="1">
    <citation type="journal article" date="2018" name="Nat. Ecol. Evol.">
        <title>Pezizomycetes genomes reveal the molecular basis of ectomycorrhizal truffle lifestyle.</title>
        <authorList>
            <person name="Murat C."/>
            <person name="Payen T."/>
            <person name="Noel B."/>
            <person name="Kuo A."/>
            <person name="Morin E."/>
            <person name="Chen J."/>
            <person name="Kohler A."/>
            <person name="Krizsan K."/>
            <person name="Balestrini R."/>
            <person name="Da Silva C."/>
            <person name="Montanini B."/>
            <person name="Hainaut M."/>
            <person name="Levati E."/>
            <person name="Barry K.W."/>
            <person name="Belfiori B."/>
            <person name="Cichocki N."/>
            <person name="Clum A."/>
            <person name="Dockter R.B."/>
            <person name="Fauchery L."/>
            <person name="Guy J."/>
            <person name="Iotti M."/>
            <person name="Le Tacon F."/>
            <person name="Lindquist E.A."/>
            <person name="Lipzen A."/>
            <person name="Malagnac F."/>
            <person name="Mello A."/>
            <person name="Molinier V."/>
            <person name="Miyauchi S."/>
            <person name="Poulain J."/>
            <person name="Riccioni C."/>
            <person name="Rubini A."/>
            <person name="Sitrit Y."/>
            <person name="Splivallo R."/>
            <person name="Traeger S."/>
            <person name="Wang M."/>
            <person name="Zifcakova L."/>
            <person name="Wipf D."/>
            <person name="Zambonelli A."/>
            <person name="Paolocci F."/>
            <person name="Nowrousian M."/>
            <person name="Ottonello S."/>
            <person name="Baldrian P."/>
            <person name="Spatafora J.W."/>
            <person name="Henrissat B."/>
            <person name="Nagy L.G."/>
            <person name="Aury J.M."/>
            <person name="Wincker P."/>
            <person name="Grigoriev I.V."/>
            <person name="Bonfante P."/>
            <person name="Martin F.M."/>
        </authorList>
    </citation>
    <scope>NUCLEOTIDE SEQUENCE [LARGE SCALE GENOMIC DNA]</scope>
    <source>
        <strain evidence="4 5">ATCC MYA-4762</strain>
    </source>
</reference>
<gene>
    <name evidence="4" type="ORF">L211DRAFT_848549</name>
</gene>
<dbReference type="GO" id="GO:0000049">
    <property type="term" value="F:tRNA binding"/>
    <property type="evidence" value="ECO:0007669"/>
    <property type="project" value="UniProtKB-KW"/>
</dbReference>
<dbReference type="InterPro" id="IPR001328">
    <property type="entry name" value="Pept_tRNA_hydro"/>
</dbReference>
<evidence type="ECO:0000313" key="4">
    <source>
        <dbReference type="EMBL" id="RPB24716.1"/>
    </source>
</evidence>
<dbReference type="AlphaFoldDB" id="A0A3N4LPG6"/>
<dbReference type="SUPFAM" id="SSF53178">
    <property type="entry name" value="Peptidyl-tRNA hydrolase-like"/>
    <property type="match status" value="1"/>
</dbReference>
<dbReference type="PANTHER" id="PTHR17224:SF1">
    <property type="entry name" value="PEPTIDYL-TRNA HYDROLASE"/>
    <property type="match status" value="1"/>
</dbReference>
<dbReference type="Pfam" id="PF01195">
    <property type="entry name" value="Pept_tRNA_hydro"/>
    <property type="match status" value="1"/>
</dbReference>
<protein>
    <submittedName>
        <fullName evidence="4">Peptidyl-tRNA hydrolase</fullName>
    </submittedName>
</protein>
<dbReference type="OrthoDB" id="1711136at2759"/>
<dbReference type="Gene3D" id="3.40.50.1470">
    <property type="entry name" value="Peptidyl-tRNA hydrolase"/>
    <property type="match status" value="1"/>
</dbReference>
<dbReference type="STRING" id="1051890.A0A3N4LPG6"/>
<dbReference type="InterPro" id="IPR036416">
    <property type="entry name" value="Pept_tRNA_hydro_sf"/>
</dbReference>
<name>A0A3N4LPG6_9PEZI</name>
<proteinExistence type="predicted"/>
<keyword evidence="3" id="KW-0694">RNA-binding</keyword>
<accession>A0A3N4LPG6</accession>
<dbReference type="CDD" id="cd00462">
    <property type="entry name" value="PTH"/>
    <property type="match status" value="1"/>
</dbReference>
<keyword evidence="5" id="KW-1185">Reference proteome</keyword>
<dbReference type="FunCoup" id="A0A3N4LPG6">
    <property type="interactions" value="102"/>
</dbReference>
<dbReference type="EMBL" id="ML121540">
    <property type="protein sequence ID" value="RPB24716.1"/>
    <property type="molecule type" value="Genomic_DNA"/>
</dbReference>
<organism evidence="4 5">
    <name type="scientific">Terfezia boudieri ATCC MYA-4762</name>
    <dbReference type="NCBI Taxonomy" id="1051890"/>
    <lineage>
        <taxon>Eukaryota</taxon>
        <taxon>Fungi</taxon>
        <taxon>Dikarya</taxon>
        <taxon>Ascomycota</taxon>
        <taxon>Pezizomycotina</taxon>
        <taxon>Pezizomycetes</taxon>
        <taxon>Pezizales</taxon>
        <taxon>Pezizaceae</taxon>
        <taxon>Terfezia</taxon>
    </lineage>
</organism>
<dbReference type="InParanoid" id="A0A3N4LPG6"/>
<evidence type="ECO:0000256" key="3">
    <source>
        <dbReference type="ARBA" id="ARBA00022884"/>
    </source>
</evidence>
<dbReference type="NCBIfam" id="TIGR00447">
    <property type="entry name" value="pth"/>
    <property type="match status" value="1"/>
</dbReference>
<keyword evidence="1" id="KW-0820">tRNA-binding</keyword>